<keyword evidence="2" id="KW-1185">Reference proteome</keyword>
<dbReference type="KEGG" id="cts:Ctha_2711"/>
<dbReference type="AlphaFoldDB" id="B3QYT7"/>
<dbReference type="InterPro" id="IPR029062">
    <property type="entry name" value="Class_I_gatase-like"/>
</dbReference>
<dbReference type="Gene3D" id="3.40.50.10320">
    <property type="entry name" value="LmbE-like"/>
    <property type="match status" value="1"/>
</dbReference>
<dbReference type="EMBL" id="CP001100">
    <property type="protein sequence ID" value="ACF15160.1"/>
    <property type="molecule type" value="Genomic_DNA"/>
</dbReference>
<dbReference type="Proteomes" id="UP000001208">
    <property type="component" value="Chromosome"/>
</dbReference>
<name>B3QYT7_CHLT3</name>
<dbReference type="PROSITE" id="PS51257">
    <property type="entry name" value="PROKAR_LIPOPROTEIN"/>
    <property type="match status" value="1"/>
</dbReference>
<dbReference type="PANTHER" id="PTHR12993">
    <property type="entry name" value="N-ACETYLGLUCOSAMINYL-PHOSPHATIDYLINOSITOL DE-N-ACETYLASE-RELATED"/>
    <property type="match status" value="1"/>
</dbReference>
<dbReference type="STRING" id="517418.Ctha_2711"/>
<evidence type="ECO:0000313" key="1">
    <source>
        <dbReference type="EMBL" id="ACF15160.1"/>
    </source>
</evidence>
<dbReference type="InterPro" id="IPR024078">
    <property type="entry name" value="LmbE-like_dom_sf"/>
</dbReference>
<sequence length="656" mass="74257">MMLKHLRLSKFFLLCVIFCGCRIFSASTFLYSAEHFSDSASVSKHRLVLSLAAHPDDEDGGTLALMRQDSLTETATLFFTNGEGGQNEIGGALQDELAAIRQKETRAAAKILGSTPYFLSFPDFGYSKTASETFEKWGGKEAVLAKLVYFIRKLQPDVIITNHDTVTTGERRQHGQHQVVGLCAYDAFQKAADSNYQPEQFWGERLPAWQIKRLFYRTFQNEVVSETSLVQLNMHARDCLGNSAQDVAIQALAEHRSQGMDKVTPETAPWLFNQRHRYQLMKHAKGFALRNDTSLLSGIPPSEKPALLPEQETADADLAPFRLQVFPKFAPLRFATLSESQQLEPATYALLFRVNMLNRYEKILPVMLSVEQSGEVIFRKPYVFSGENKRLISDTILVKIKKPYESEGVSLTVKARPAGGFAKENGLSPQVETVELKPIAVHVPQNVKIGLVQTYDYTLPDFLNSFQINYALLDSAALASKKLHKYSTILLDLRAYAYRSDLVKLNENLLEYVKNGGNVVCFYHKTFDWNGHDFAPYPLMLSRKRVTEESAPVKMLLPNHPLLNEPNKIEPIDWWGWVQERNLYLPENDTAQTSAKYQRLLQMSDTGENAPPTSLLWAKYGKGTYTYTSLALYRQLRQFHTGALKLFFNLIAQPAH</sequence>
<dbReference type="HOGENOM" id="CLU_347750_0_0_10"/>
<dbReference type="SUPFAM" id="SSF52317">
    <property type="entry name" value="Class I glutamine amidotransferase-like"/>
    <property type="match status" value="1"/>
</dbReference>
<dbReference type="Pfam" id="PF02585">
    <property type="entry name" value="PIG-L"/>
    <property type="match status" value="1"/>
</dbReference>
<accession>B3QYT7</accession>
<dbReference type="GO" id="GO:0016811">
    <property type="term" value="F:hydrolase activity, acting on carbon-nitrogen (but not peptide) bonds, in linear amides"/>
    <property type="evidence" value="ECO:0007669"/>
    <property type="project" value="TreeGrafter"/>
</dbReference>
<evidence type="ECO:0000313" key="2">
    <source>
        <dbReference type="Proteomes" id="UP000001208"/>
    </source>
</evidence>
<organism evidence="1 2">
    <name type="scientific">Chloroherpeton thalassium (strain ATCC 35110 / GB-78)</name>
    <dbReference type="NCBI Taxonomy" id="517418"/>
    <lineage>
        <taxon>Bacteria</taxon>
        <taxon>Pseudomonadati</taxon>
        <taxon>Chlorobiota</taxon>
        <taxon>Chlorobiia</taxon>
        <taxon>Chlorobiales</taxon>
        <taxon>Chloroherpetonaceae</taxon>
        <taxon>Chloroherpeton</taxon>
    </lineage>
</organism>
<dbReference type="eggNOG" id="COG2120">
    <property type="taxonomic scope" value="Bacteria"/>
</dbReference>
<dbReference type="RefSeq" id="WP_012501242.1">
    <property type="nucleotide sequence ID" value="NC_011026.1"/>
</dbReference>
<dbReference type="PANTHER" id="PTHR12993:SF11">
    <property type="entry name" value="N-ACETYLGLUCOSAMINYL-PHOSPHATIDYLINOSITOL DE-N-ACETYLASE"/>
    <property type="match status" value="1"/>
</dbReference>
<reference evidence="1 2" key="1">
    <citation type="submission" date="2008-06" db="EMBL/GenBank/DDBJ databases">
        <title>Complete sequence of Chloroherpeton thalassium ATCC 35110.</title>
        <authorList>
            <consortium name="US DOE Joint Genome Institute"/>
            <person name="Lucas S."/>
            <person name="Copeland A."/>
            <person name="Lapidus A."/>
            <person name="Glavina del Rio T."/>
            <person name="Dalin E."/>
            <person name="Tice H."/>
            <person name="Bruce D."/>
            <person name="Goodwin L."/>
            <person name="Pitluck S."/>
            <person name="Schmutz J."/>
            <person name="Larimer F."/>
            <person name="Land M."/>
            <person name="Hauser L."/>
            <person name="Kyrpides N."/>
            <person name="Mikhailova N."/>
            <person name="Liu Z."/>
            <person name="Li T."/>
            <person name="Zhao F."/>
            <person name="Overmann J."/>
            <person name="Bryant D.A."/>
            <person name="Richardson P."/>
        </authorList>
    </citation>
    <scope>NUCLEOTIDE SEQUENCE [LARGE SCALE GENOMIC DNA]</scope>
    <source>
        <strain evidence="2">ATCC 35110 / GB-78</strain>
    </source>
</reference>
<dbReference type="InterPro" id="IPR003737">
    <property type="entry name" value="GlcNAc_PI_deacetylase-related"/>
</dbReference>
<dbReference type="SUPFAM" id="SSF102588">
    <property type="entry name" value="LmbE-like"/>
    <property type="match status" value="1"/>
</dbReference>
<proteinExistence type="predicted"/>
<dbReference type="OrthoDB" id="9759749at2"/>
<protein>
    <submittedName>
        <fullName evidence="1">LmbE family protein</fullName>
    </submittedName>
</protein>
<gene>
    <name evidence="1" type="ordered locus">Ctha_2711</name>
</gene>